<reference evidence="2 3" key="1">
    <citation type="submission" date="2017-04" db="EMBL/GenBank/DDBJ databases">
        <authorList>
            <person name="Afonso C.L."/>
            <person name="Miller P.J."/>
            <person name="Scott M.A."/>
            <person name="Spackman E."/>
            <person name="Goraichik I."/>
            <person name="Dimitrov K.M."/>
            <person name="Suarez D.L."/>
            <person name="Swayne D.E."/>
        </authorList>
    </citation>
    <scope>NUCLEOTIDE SEQUENCE [LARGE SCALE GENOMIC DNA]</scope>
    <source>
        <strain evidence="2 3">DSM 11622</strain>
    </source>
</reference>
<evidence type="ECO:0008006" key="4">
    <source>
        <dbReference type="Google" id="ProtNLM"/>
    </source>
</evidence>
<keyword evidence="1" id="KW-0732">Signal</keyword>
<accession>A0A1W1VYP5</accession>
<gene>
    <name evidence="2" type="ORF">SAMN00120144_1015</name>
</gene>
<dbReference type="OrthoDB" id="892730at2"/>
<protein>
    <recommendedName>
        <fullName evidence="4">LemA family protein</fullName>
    </recommendedName>
</protein>
<dbReference type="EMBL" id="FWWW01000082">
    <property type="protein sequence ID" value="SMB98231.1"/>
    <property type="molecule type" value="Genomic_DNA"/>
</dbReference>
<dbReference type="PROSITE" id="PS51257">
    <property type="entry name" value="PROKAR_LIPOPROTEIN"/>
    <property type="match status" value="1"/>
</dbReference>
<dbReference type="STRING" id="645990.SAMN00120144_1015"/>
<dbReference type="RefSeq" id="WP_084446788.1">
    <property type="nucleotide sequence ID" value="NZ_FWWW01000082.1"/>
</dbReference>
<evidence type="ECO:0000313" key="3">
    <source>
        <dbReference type="Proteomes" id="UP000192266"/>
    </source>
</evidence>
<evidence type="ECO:0000256" key="1">
    <source>
        <dbReference type="SAM" id="SignalP"/>
    </source>
</evidence>
<organism evidence="2 3">
    <name type="scientific">Hymenobacter roseosalivarius DSM 11622</name>
    <dbReference type="NCBI Taxonomy" id="645990"/>
    <lineage>
        <taxon>Bacteria</taxon>
        <taxon>Pseudomonadati</taxon>
        <taxon>Bacteroidota</taxon>
        <taxon>Cytophagia</taxon>
        <taxon>Cytophagales</taxon>
        <taxon>Hymenobacteraceae</taxon>
        <taxon>Hymenobacter</taxon>
    </lineage>
</organism>
<dbReference type="Proteomes" id="UP000192266">
    <property type="component" value="Unassembled WGS sequence"/>
</dbReference>
<feature type="chain" id="PRO_5012212993" description="LemA family protein" evidence="1">
    <location>
        <begin position="19"/>
        <end position="199"/>
    </location>
</feature>
<name>A0A1W1VYP5_9BACT</name>
<dbReference type="AlphaFoldDB" id="A0A1W1VYP5"/>
<feature type="signal peptide" evidence="1">
    <location>
        <begin position="1"/>
        <end position="18"/>
    </location>
</feature>
<sequence>MKKLFPLAFLLFVATFTACKTDRANKTAVVDPVSPAAAKAQLDVFRDTIEVRWNQMIASDDAKMRDTKQVLRELQKQPNANTTQVRQLTRANDRLKTLRYTQRTMTASERIDAYDAAQDSVLRAVYAVALPASGPANETVQSLTESIQAADNQVVGYRVRYDQAAKQFNNYLKVHEPEISKAGAKYKQLQPLPLFELQQ</sequence>
<keyword evidence="3" id="KW-1185">Reference proteome</keyword>
<evidence type="ECO:0000313" key="2">
    <source>
        <dbReference type="EMBL" id="SMB98231.1"/>
    </source>
</evidence>
<proteinExistence type="predicted"/>